<reference evidence="2" key="1">
    <citation type="journal article" date="2019" name="Genome Announc.">
        <title>Draft Genome Sequence of Pseudoalteromonas piscicida Strain 36Y ROTHPW, an Hypersaline Seawater Isolate from the South Coast of Sonora, Mexico.</title>
        <authorList>
            <person name="Sanchez-Diaz R."/>
            <person name="Molina-Garza Z.J."/>
            <person name="Cruz-Suarez L.E."/>
            <person name="Selvin J."/>
            <person name="Kiran G.S."/>
            <person name="Ibarra-Gamez J.C."/>
            <person name="Gomez-Gil B."/>
            <person name="Galaviz-Silva L."/>
        </authorList>
    </citation>
    <scope>NUCLEOTIDE SEQUENCE [LARGE SCALE GENOMIC DNA]</scope>
    <source>
        <strain evidence="2">36Y_RITHPW</strain>
    </source>
</reference>
<sequence>MKESFAKFPSQSLIFRVDHQQLDDSCIHPITCPEGHLFAMVFNGSKFEVLFDIALNAISDGYFREAVSSFSASLERFFEFFINYVMYQNLKGNSEFDKAWRSVKNQSERQLGAYIFVYLYKYSSFPCILTQEQSNFRNKVIHKGYIPTKQEAIDFGEVVYTCIMEVIKKIEQGEERQLSEFYNKSLPTITGYECTLTMNPKGISLNSKYKNSKLPEPTRCKPYSLILKSFKLNTEF</sequence>
<dbReference type="RefSeq" id="WP_099640219.1">
    <property type="nucleotide sequence ID" value="NZ_NKHF01000003.1"/>
</dbReference>
<organism evidence="1 2">
    <name type="scientific">Pseudoalteromonas piscicida</name>
    <dbReference type="NCBI Taxonomy" id="43662"/>
    <lineage>
        <taxon>Bacteria</taxon>
        <taxon>Pseudomonadati</taxon>
        <taxon>Pseudomonadota</taxon>
        <taxon>Gammaproteobacteria</taxon>
        <taxon>Alteromonadales</taxon>
        <taxon>Pseudoalteromonadaceae</taxon>
        <taxon>Pseudoalteromonas</taxon>
    </lineage>
</organism>
<dbReference type="Proteomes" id="UP000228621">
    <property type="component" value="Unassembled WGS sequence"/>
</dbReference>
<accession>A0A2A5JW17</accession>
<evidence type="ECO:0000313" key="2">
    <source>
        <dbReference type="Proteomes" id="UP000228621"/>
    </source>
</evidence>
<evidence type="ECO:0000313" key="1">
    <source>
        <dbReference type="EMBL" id="PCK33673.1"/>
    </source>
</evidence>
<protein>
    <submittedName>
        <fullName evidence="1">Uncharacterized protein</fullName>
    </submittedName>
</protein>
<keyword evidence="2" id="KW-1185">Reference proteome</keyword>
<dbReference type="EMBL" id="NKHF01000003">
    <property type="protein sequence ID" value="PCK33673.1"/>
    <property type="molecule type" value="Genomic_DNA"/>
</dbReference>
<dbReference type="AlphaFoldDB" id="A0A2A5JW17"/>
<proteinExistence type="predicted"/>
<name>A0A2A5JW17_PSEO7</name>
<comment type="caution">
    <text evidence="1">The sequence shown here is derived from an EMBL/GenBank/DDBJ whole genome shotgun (WGS) entry which is preliminary data.</text>
</comment>
<dbReference type="OrthoDB" id="9110500at2"/>
<gene>
    <name evidence="1" type="ORF">CEX98_00665</name>
</gene>